<feature type="transmembrane region" description="Helical" evidence="2">
    <location>
        <begin position="126"/>
        <end position="144"/>
    </location>
</feature>
<reference evidence="3" key="1">
    <citation type="submission" date="2023-06" db="EMBL/GenBank/DDBJ databases">
        <title>Genome-scale phylogeny and comparative genomics of the fungal order Sordariales.</title>
        <authorList>
            <consortium name="Lawrence Berkeley National Laboratory"/>
            <person name="Hensen N."/>
            <person name="Bonometti L."/>
            <person name="Westerberg I."/>
            <person name="Brannstrom I.O."/>
            <person name="Guillou S."/>
            <person name="Cros-Aarteil S."/>
            <person name="Calhoun S."/>
            <person name="Haridas S."/>
            <person name="Kuo A."/>
            <person name="Mondo S."/>
            <person name="Pangilinan J."/>
            <person name="Riley R."/>
            <person name="Labutti K."/>
            <person name="Andreopoulos B."/>
            <person name="Lipzen A."/>
            <person name="Chen C."/>
            <person name="Yanf M."/>
            <person name="Daum C."/>
            <person name="Ng V."/>
            <person name="Clum A."/>
            <person name="Steindorff A."/>
            <person name="Ohm R."/>
            <person name="Martin F."/>
            <person name="Silar P."/>
            <person name="Natvig D."/>
            <person name="Lalanne C."/>
            <person name="Gautier V."/>
            <person name="Ament-Velasquez S.L."/>
            <person name="Kruys A."/>
            <person name="Hutchinson M.I."/>
            <person name="Powell A.J."/>
            <person name="Barry K."/>
            <person name="Miller A.N."/>
            <person name="Grigoriev I.V."/>
            <person name="Debuchy R."/>
            <person name="Gladieux P."/>
            <person name="Thoren M.H."/>
            <person name="Johannesson H."/>
        </authorList>
    </citation>
    <scope>NUCLEOTIDE SEQUENCE</scope>
    <source>
        <strain evidence="3">CBS 540.89</strain>
    </source>
</reference>
<keyword evidence="2" id="KW-0472">Membrane</keyword>
<comment type="caution">
    <text evidence="3">The sequence shown here is derived from an EMBL/GenBank/DDBJ whole genome shotgun (WGS) entry which is preliminary data.</text>
</comment>
<keyword evidence="2" id="KW-1133">Transmembrane helix</keyword>
<feature type="transmembrane region" description="Helical" evidence="2">
    <location>
        <begin position="48"/>
        <end position="70"/>
    </location>
</feature>
<feature type="region of interest" description="Disordered" evidence="1">
    <location>
        <begin position="1"/>
        <end position="39"/>
    </location>
</feature>
<proteinExistence type="predicted"/>
<protein>
    <submittedName>
        <fullName evidence="3">Uncharacterized protein</fullName>
    </submittedName>
</protein>
<keyword evidence="2" id="KW-0812">Transmembrane</keyword>
<feature type="transmembrane region" description="Helical" evidence="2">
    <location>
        <begin position="90"/>
        <end position="114"/>
    </location>
</feature>
<dbReference type="EMBL" id="JAUKTV010000013">
    <property type="protein sequence ID" value="KAK0718974.1"/>
    <property type="molecule type" value="Genomic_DNA"/>
</dbReference>
<evidence type="ECO:0000256" key="2">
    <source>
        <dbReference type="SAM" id="Phobius"/>
    </source>
</evidence>
<name>A0AA40ANA5_9PEZI</name>
<dbReference type="Proteomes" id="UP001172159">
    <property type="component" value="Unassembled WGS sequence"/>
</dbReference>
<sequence>MAANETTPLLGGNDEDRNTAAPTVADANPETDQSANQPTFQSPGELKVAVLAHLNSVIDSLVAVGLGLVYGPFARDPPKYYYPPYRVQDLAQASVTVGIITIVWGLANLLLFYYRRRLLGPAFLNFLIHGLGAAITIPLVFVVLGDLMSESGHRCQYRDREQYYPADPRCLAWVDRFHTLVYTGLLFFLGVGISHAALAYVYFVCTWRQFVSFIRSLPWSRPEVSAQNGDYRARVPVPIVPLGGVSFEFGIKFYGREFPPRLNTGTEANTSGQAS</sequence>
<keyword evidence="4" id="KW-1185">Reference proteome</keyword>
<evidence type="ECO:0000313" key="3">
    <source>
        <dbReference type="EMBL" id="KAK0718974.1"/>
    </source>
</evidence>
<gene>
    <name evidence="3" type="ORF">B0T21DRAFT_59525</name>
</gene>
<evidence type="ECO:0000313" key="4">
    <source>
        <dbReference type="Proteomes" id="UP001172159"/>
    </source>
</evidence>
<feature type="transmembrane region" description="Helical" evidence="2">
    <location>
        <begin position="181"/>
        <end position="205"/>
    </location>
</feature>
<accession>A0AA40ANA5</accession>
<feature type="compositionally biased region" description="Polar residues" evidence="1">
    <location>
        <begin position="30"/>
        <end position="39"/>
    </location>
</feature>
<evidence type="ECO:0000256" key="1">
    <source>
        <dbReference type="SAM" id="MobiDB-lite"/>
    </source>
</evidence>
<organism evidence="3 4">
    <name type="scientific">Apiosordaria backusii</name>
    <dbReference type="NCBI Taxonomy" id="314023"/>
    <lineage>
        <taxon>Eukaryota</taxon>
        <taxon>Fungi</taxon>
        <taxon>Dikarya</taxon>
        <taxon>Ascomycota</taxon>
        <taxon>Pezizomycotina</taxon>
        <taxon>Sordariomycetes</taxon>
        <taxon>Sordariomycetidae</taxon>
        <taxon>Sordariales</taxon>
        <taxon>Lasiosphaeriaceae</taxon>
        <taxon>Apiosordaria</taxon>
    </lineage>
</organism>
<dbReference type="AlphaFoldDB" id="A0AA40ANA5"/>